<feature type="transmembrane region" description="Helical" evidence="6">
    <location>
        <begin position="332"/>
        <end position="359"/>
    </location>
</feature>
<evidence type="ECO:0000259" key="7">
    <source>
        <dbReference type="Pfam" id="PF02687"/>
    </source>
</evidence>
<dbReference type="EMBL" id="JACOOI010000029">
    <property type="protein sequence ID" value="MBC5645341.1"/>
    <property type="molecule type" value="Genomic_DNA"/>
</dbReference>
<evidence type="ECO:0000313" key="9">
    <source>
        <dbReference type="EMBL" id="MBC5645341.1"/>
    </source>
</evidence>
<evidence type="ECO:0000256" key="4">
    <source>
        <dbReference type="ARBA" id="ARBA00022989"/>
    </source>
</evidence>
<feature type="domain" description="ABC3 transporter permease C-terminal" evidence="7">
    <location>
        <begin position="292"/>
        <end position="411"/>
    </location>
</feature>
<keyword evidence="3 6" id="KW-0812">Transmembrane</keyword>
<dbReference type="Pfam" id="PF12704">
    <property type="entry name" value="MacB_PCD"/>
    <property type="match status" value="1"/>
</dbReference>
<evidence type="ECO:0000256" key="6">
    <source>
        <dbReference type="SAM" id="Phobius"/>
    </source>
</evidence>
<evidence type="ECO:0000259" key="8">
    <source>
        <dbReference type="Pfam" id="PF12704"/>
    </source>
</evidence>
<name>A0ABR7E6D6_9BACT</name>
<gene>
    <name evidence="9" type="ORF">H8S77_20885</name>
</gene>
<sequence>MFKQYLKQALNMLRENRLISLISILGTALSIAMIMVVCLVFQIQSASFSPETNRNRMLYIEDGTQVECSANRRYNGFMSQEAVRECFYTLKKPEAVSAWFSFPAPLSLPGKRMYNSYDIMYSDPAFWKIYDFRFLEGKPFTDADFTSAIPRVVVSESVARTLYGSTDVVGKPIILEQMPCTICGVVKDVSRAADTSFGDVWAPYTLNQMMLGLTQMEGMGGAFKITLLAHDKGDFDAIRREIEQQRDRYNTAKQDCKISFLENPITRFDKAMGSSGWRKIALKDYLLETGGLLLLLLLVPALNLTGVTQSAVQKRRSEMGLRKAFGATRGILFSQLLCENGLITLLGGVIGLVLSLLLLPVCKDFLLKDAETVLHTDMLFQPGIFLVALLFCLLLNLLSVGIPALRISQQPITRALKGDE</sequence>
<feature type="transmembrane region" description="Helical" evidence="6">
    <location>
        <begin position="379"/>
        <end position="405"/>
    </location>
</feature>
<evidence type="ECO:0000256" key="1">
    <source>
        <dbReference type="ARBA" id="ARBA00004651"/>
    </source>
</evidence>
<dbReference type="Proteomes" id="UP000644010">
    <property type="component" value="Unassembled WGS sequence"/>
</dbReference>
<evidence type="ECO:0000313" key="10">
    <source>
        <dbReference type="Proteomes" id="UP000644010"/>
    </source>
</evidence>
<keyword evidence="10" id="KW-1185">Reference proteome</keyword>
<keyword evidence="2" id="KW-1003">Cell membrane</keyword>
<reference evidence="9 10" key="1">
    <citation type="submission" date="2020-08" db="EMBL/GenBank/DDBJ databases">
        <title>Genome public.</title>
        <authorList>
            <person name="Liu C."/>
            <person name="Sun Q."/>
        </authorList>
    </citation>
    <scope>NUCLEOTIDE SEQUENCE [LARGE SCALE GENOMIC DNA]</scope>
    <source>
        <strain evidence="9 10">BX2</strain>
    </source>
</reference>
<proteinExistence type="predicted"/>
<dbReference type="InterPro" id="IPR050250">
    <property type="entry name" value="Macrolide_Exporter_MacB"/>
</dbReference>
<keyword evidence="5 6" id="KW-0472">Membrane</keyword>
<dbReference type="InterPro" id="IPR003838">
    <property type="entry name" value="ABC3_permease_C"/>
</dbReference>
<organism evidence="9 10">
    <name type="scientific">Parabacteroides segnis</name>
    <dbReference type="NCBI Taxonomy" id="2763058"/>
    <lineage>
        <taxon>Bacteria</taxon>
        <taxon>Pseudomonadati</taxon>
        <taxon>Bacteroidota</taxon>
        <taxon>Bacteroidia</taxon>
        <taxon>Bacteroidales</taxon>
        <taxon>Tannerellaceae</taxon>
        <taxon>Parabacteroides</taxon>
    </lineage>
</organism>
<comment type="caution">
    <text evidence="9">The sequence shown here is derived from an EMBL/GenBank/DDBJ whole genome shotgun (WGS) entry which is preliminary data.</text>
</comment>
<dbReference type="PANTHER" id="PTHR30572">
    <property type="entry name" value="MEMBRANE COMPONENT OF TRANSPORTER-RELATED"/>
    <property type="match status" value="1"/>
</dbReference>
<dbReference type="Pfam" id="PF02687">
    <property type="entry name" value="FtsX"/>
    <property type="match status" value="1"/>
</dbReference>
<dbReference type="PANTHER" id="PTHR30572:SF18">
    <property type="entry name" value="ABC-TYPE MACROLIDE FAMILY EXPORT SYSTEM PERMEASE COMPONENT 2"/>
    <property type="match status" value="1"/>
</dbReference>
<evidence type="ECO:0000256" key="5">
    <source>
        <dbReference type="ARBA" id="ARBA00023136"/>
    </source>
</evidence>
<dbReference type="InterPro" id="IPR025857">
    <property type="entry name" value="MacB_PCD"/>
</dbReference>
<feature type="transmembrane region" description="Helical" evidence="6">
    <location>
        <begin position="21"/>
        <end position="43"/>
    </location>
</feature>
<dbReference type="RefSeq" id="WP_186961038.1">
    <property type="nucleotide sequence ID" value="NZ_JACOOI010000029.1"/>
</dbReference>
<accession>A0ABR7E6D6</accession>
<evidence type="ECO:0000256" key="3">
    <source>
        <dbReference type="ARBA" id="ARBA00022692"/>
    </source>
</evidence>
<feature type="transmembrane region" description="Helical" evidence="6">
    <location>
        <begin position="292"/>
        <end position="312"/>
    </location>
</feature>
<keyword evidence="4 6" id="KW-1133">Transmembrane helix</keyword>
<evidence type="ECO:0000256" key="2">
    <source>
        <dbReference type="ARBA" id="ARBA00022475"/>
    </source>
</evidence>
<feature type="domain" description="MacB-like periplasmic core" evidence="8">
    <location>
        <begin position="20"/>
        <end position="244"/>
    </location>
</feature>
<comment type="subcellular location">
    <subcellularLocation>
        <location evidence="1">Cell membrane</location>
        <topology evidence="1">Multi-pass membrane protein</topology>
    </subcellularLocation>
</comment>
<protein>
    <submittedName>
        <fullName evidence="9">ABC transporter permease</fullName>
    </submittedName>
</protein>